<proteinExistence type="predicted"/>
<dbReference type="EMBL" id="SJPV01000025">
    <property type="protein sequence ID" value="TWU28989.1"/>
    <property type="molecule type" value="Genomic_DNA"/>
</dbReference>
<accession>A0A5C6D2A4</accession>
<evidence type="ECO:0000313" key="1">
    <source>
        <dbReference type="EMBL" id="TWU28989.1"/>
    </source>
</evidence>
<name>A0A5C6D2A4_9BACT</name>
<keyword evidence="2" id="KW-1185">Reference proteome</keyword>
<dbReference type="AlphaFoldDB" id="A0A5C6D2A4"/>
<dbReference type="Proteomes" id="UP000319143">
    <property type="component" value="Unassembled WGS sequence"/>
</dbReference>
<reference evidence="1 2" key="1">
    <citation type="submission" date="2019-02" db="EMBL/GenBank/DDBJ databases">
        <title>Deep-cultivation of Planctomycetes and their phenomic and genomic characterization uncovers novel biology.</title>
        <authorList>
            <person name="Wiegand S."/>
            <person name="Jogler M."/>
            <person name="Boedeker C."/>
            <person name="Pinto D."/>
            <person name="Vollmers J."/>
            <person name="Rivas-Marin E."/>
            <person name="Kohn T."/>
            <person name="Peeters S.H."/>
            <person name="Heuer A."/>
            <person name="Rast P."/>
            <person name="Oberbeckmann S."/>
            <person name="Bunk B."/>
            <person name="Jeske O."/>
            <person name="Meyerdierks A."/>
            <person name="Storesund J.E."/>
            <person name="Kallscheuer N."/>
            <person name="Luecker S."/>
            <person name="Lage O.M."/>
            <person name="Pohl T."/>
            <person name="Merkel B.J."/>
            <person name="Hornburger P."/>
            <person name="Mueller R.-W."/>
            <person name="Bruemmer F."/>
            <person name="Labrenz M."/>
            <person name="Spormann A.M."/>
            <person name="Op Den Camp H."/>
            <person name="Overmann J."/>
            <person name="Amann R."/>
            <person name="Jetten M.S.M."/>
            <person name="Mascher T."/>
            <person name="Medema M.H."/>
            <person name="Devos D.P."/>
            <person name="Kaster A.-K."/>
            <person name="Ovreas L."/>
            <person name="Rohde M."/>
            <person name="Galperin M.Y."/>
            <person name="Jogler C."/>
        </authorList>
    </citation>
    <scope>NUCLEOTIDE SEQUENCE [LARGE SCALE GENOMIC DNA]</scope>
    <source>
        <strain evidence="1 2">Poly41</strain>
    </source>
</reference>
<protein>
    <submittedName>
        <fullName evidence="1">Uncharacterized protein</fullName>
    </submittedName>
</protein>
<evidence type="ECO:0000313" key="2">
    <source>
        <dbReference type="Proteomes" id="UP000319143"/>
    </source>
</evidence>
<comment type="caution">
    <text evidence="1">The sequence shown here is derived from an EMBL/GenBank/DDBJ whole genome shotgun (WGS) entry which is preliminary data.</text>
</comment>
<organism evidence="1 2">
    <name type="scientific">Novipirellula artificiosorum</name>
    <dbReference type="NCBI Taxonomy" id="2528016"/>
    <lineage>
        <taxon>Bacteria</taxon>
        <taxon>Pseudomonadati</taxon>
        <taxon>Planctomycetota</taxon>
        <taxon>Planctomycetia</taxon>
        <taxon>Pirellulales</taxon>
        <taxon>Pirellulaceae</taxon>
        <taxon>Novipirellula</taxon>
    </lineage>
</organism>
<sequence>MINSNKYSPECLIIAKVGRGVGTGNQRIENGSGVNVAGCRYENDFIFATQLINRSSGP</sequence>
<gene>
    <name evidence="1" type="ORF">Poly41_67800</name>
</gene>